<comment type="caution">
    <text evidence="3">The sequence shown here is derived from an EMBL/GenBank/DDBJ whole genome shotgun (WGS) entry which is preliminary data.</text>
</comment>
<evidence type="ECO:0000256" key="1">
    <source>
        <dbReference type="SAM" id="MobiDB-lite"/>
    </source>
</evidence>
<sequence length="336" mass="37710">MKEITFLCDIFRLLFALLLLVFTLGFGFSVDTSKQSLTVSSQVAQADENNGILAFNGQKQFVMEEKDQLGRAHSAHIQLQDKDESKNKRPGKIKYDPVGWHNYKFYYGDGKSKSWLMNRGHLIGYQFSGVNDEGKNLVPMTAWLNSGNYKGTDEGNQSGMLYYENRLDNWLVLHPNYWLDYKVTAIYSGYELLPRQVELQYVGIDSSGNLLEIKLGGDKETLDSQGVTHVVLDNQSPNAEINYADGTATNTVTEFTEAPSEPSSESSQVTEQPSSEPEPVQPTQEESRTAYVARHGRADVYWYDINSMPSNTNKANVVTMTEADALAQGKRHTSKE</sequence>
<dbReference type="GO" id="GO:0003676">
    <property type="term" value="F:nucleic acid binding"/>
    <property type="evidence" value="ECO:0007669"/>
    <property type="project" value="InterPro"/>
</dbReference>
<protein>
    <submittedName>
        <fullName evidence="3">Deoxyribonuclease</fullName>
    </submittedName>
</protein>
<dbReference type="AlphaFoldDB" id="A0A0E2Q4G7"/>
<dbReference type="SMART" id="SM00892">
    <property type="entry name" value="Endonuclease_NS"/>
    <property type="match status" value="1"/>
</dbReference>
<feature type="compositionally biased region" description="Low complexity" evidence="1">
    <location>
        <begin position="259"/>
        <end position="284"/>
    </location>
</feature>
<dbReference type="Proteomes" id="UP000024559">
    <property type="component" value="Chromosome"/>
</dbReference>
<dbReference type="PATRIC" id="fig|1433289.7.peg.909"/>
<evidence type="ECO:0000313" key="3">
    <source>
        <dbReference type="EMBL" id="ETW90262.1"/>
    </source>
</evidence>
<evidence type="ECO:0000313" key="4">
    <source>
        <dbReference type="Proteomes" id="UP000024559"/>
    </source>
</evidence>
<dbReference type="HOGENOM" id="CLU_054350_1_0_9"/>
<dbReference type="InterPro" id="IPR044929">
    <property type="entry name" value="DNA/RNA_non-sp_Endonuclease_sf"/>
</dbReference>
<feature type="region of interest" description="Disordered" evidence="1">
    <location>
        <begin position="256"/>
        <end position="288"/>
    </location>
</feature>
<dbReference type="Pfam" id="PF13930">
    <property type="entry name" value="Endonuclea_NS_2"/>
    <property type="match status" value="1"/>
</dbReference>
<dbReference type="GO" id="GO:0016787">
    <property type="term" value="F:hydrolase activity"/>
    <property type="evidence" value="ECO:0007669"/>
    <property type="project" value="InterPro"/>
</dbReference>
<dbReference type="EMBL" id="AZJT01000035">
    <property type="protein sequence ID" value="ETW90262.1"/>
    <property type="molecule type" value="Genomic_DNA"/>
</dbReference>
<proteinExistence type="predicted"/>
<name>A0A0E2Q4G7_STRTR</name>
<dbReference type="GO" id="GO:0046872">
    <property type="term" value="F:metal ion binding"/>
    <property type="evidence" value="ECO:0007669"/>
    <property type="project" value="InterPro"/>
</dbReference>
<dbReference type="InterPro" id="IPR044927">
    <property type="entry name" value="Endonuclea_NS_2"/>
</dbReference>
<feature type="domain" description="DNA/RNA non-specific endonuclease/pyrophosphatase/phosphodiesterase" evidence="2">
    <location>
        <begin position="55"/>
        <end position="250"/>
    </location>
</feature>
<gene>
    <name evidence="3" type="ORF">X841_04525</name>
</gene>
<accession>A0A0E2Q4G7</accession>
<organism evidence="3 4">
    <name type="scientific">Streptococcus thermophilus M17PTZA496</name>
    <dbReference type="NCBI Taxonomy" id="1433289"/>
    <lineage>
        <taxon>Bacteria</taxon>
        <taxon>Bacillati</taxon>
        <taxon>Bacillota</taxon>
        <taxon>Bacilli</taxon>
        <taxon>Lactobacillales</taxon>
        <taxon>Streptococcaceae</taxon>
        <taxon>Streptococcus</taxon>
    </lineage>
</organism>
<reference evidence="4" key="1">
    <citation type="submission" date="2013-12" db="EMBL/GenBank/DDBJ databases">
        <title>Genome sequences of Streptococcus thermophilus strains MTH17CL396 and M17PTZA496 isolated from Fontina cheese in Valle d'Aosta region (Italy).</title>
        <authorList>
            <person name="Treu L."/>
            <person name="Giacomini A."/>
            <person name="Corich V."/>
            <person name="Vendramin V."/>
            <person name="Bovo B."/>
        </authorList>
    </citation>
    <scope>NUCLEOTIDE SEQUENCE [LARGE SCALE GENOMIC DNA]</scope>
    <source>
        <strain evidence="4">M17PTZA496</strain>
    </source>
</reference>
<dbReference type="Gene3D" id="3.40.570.10">
    <property type="entry name" value="Extracellular Endonuclease, subunit A"/>
    <property type="match status" value="1"/>
</dbReference>
<dbReference type="InterPro" id="IPR001604">
    <property type="entry name" value="Endo_G_ENPP1-like_dom"/>
</dbReference>
<evidence type="ECO:0000259" key="2">
    <source>
        <dbReference type="SMART" id="SM00892"/>
    </source>
</evidence>